<gene>
    <name evidence="1" type="ORF">J2S37_002348</name>
</gene>
<dbReference type="Proteomes" id="UP001183619">
    <property type="component" value="Unassembled WGS sequence"/>
</dbReference>
<sequence length="47" mass="5054">MTRIPSMDTTFIVPPPPFHELGALGIGIHMFTVVVACERIGASCLVK</sequence>
<comment type="caution">
    <text evidence="1">The sequence shown here is derived from an EMBL/GenBank/DDBJ whole genome shotgun (WGS) entry which is preliminary data.</text>
</comment>
<accession>A0ABU2BB17</accession>
<organism evidence="1 2">
    <name type="scientific">Corynebacterium felinum</name>
    <dbReference type="NCBI Taxonomy" id="131318"/>
    <lineage>
        <taxon>Bacteria</taxon>
        <taxon>Bacillati</taxon>
        <taxon>Actinomycetota</taxon>
        <taxon>Actinomycetes</taxon>
        <taxon>Mycobacteriales</taxon>
        <taxon>Corynebacteriaceae</taxon>
        <taxon>Corynebacterium</taxon>
    </lineage>
</organism>
<name>A0ABU2BB17_9CORY</name>
<evidence type="ECO:0000313" key="1">
    <source>
        <dbReference type="EMBL" id="MDR7355810.1"/>
    </source>
</evidence>
<protein>
    <submittedName>
        <fullName evidence="1">Uncharacterized protein</fullName>
    </submittedName>
</protein>
<keyword evidence="2" id="KW-1185">Reference proteome</keyword>
<dbReference type="EMBL" id="JAVDYF010000001">
    <property type="protein sequence ID" value="MDR7355810.1"/>
    <property type="molecule type" value="Genomic_DNA"/>
</dbReference>
<evidence type="ECO:0000313" key="2">
    <source>
        <dbReference type="Proteomes" id="UP001183619"/>
    </source>
</evidence>
<dbReference type="RefSeq" id="WP_277105060.1">
    <property type="nucleotide sequence ID" value="NZ_BAAAJS010000012.1"/>
</dbReference>
<reference evidence="1 2" key="1">
    <citation type="submission" date="2023-07" db="EMBL/GenBank/DDBJ databases">
        <title>Sequencing the genomes of 1000 actinobacteria strains.</title>
        <authorList>
            <person name="Klenk H.-P."/>
        </authorList>
    </citation>
    <scope>NUCLEOTIDE SEQUENCE [LARGE SCALE GENOMIC DNA]</scope>
    <source>
        <strain evidence="1 2">DSM 44508</strain>
    </source>
</reference>
<proteinExistence type="predicted"/>